<dbReference type="KEGG" id="pdh:B9T62_16060"/>
<evidence type="ECO:0000313" key="1">
    <source>
        <dbReference type="EMBL" id="ASA22161.1"/>
    </source>
</evidence>
<protein>
    <submittedName>
        <fullName evidence="1">Uncharacterized protein</fullName>
    </submittedName>
</protein>
<dbReference type="EMBL" id="CP021780">
    <property type="protein sequence ID" value="ASA22161.1"/>
    <property type="molecule type" value="Genomic_DNA"/>
</dbReference>
<organism evidence="1 2">
    <name type="scientific">Paenibacillus donghaensis</name>
    <dbReference type="NCBI Taxonomy" id="414771"/>
    <lineage>
        <taxon>Bacteria</taxon>
        <taxon>Bacillati</taxon>
        <taxon>Bacillota</taxon>
        <taxon>Bacilli</taxon>
        <taxon>Bacillales</taxon>
        <taxon>Paenibacillaceae</taxon>
        <taxon>Paenibacillus</taxon>
    </lineage>
</organism>
<dbReference type="AlphaFoldDB" id="A0A2Z2KPJ1"/>
<proteinExistence type="predicted"/>
<accession>A0A2Z2KPJ1</accession>
<evidence type="ECO:0000313" key="2">
    <source>
        <dbReference type="Proteomes" id="UP000249890"/>
    </source>
</evidence>
<reference evidence="1 2" key="1">
    <citation type="submission" date="2017-06" db="EMBL/GenBank/DDBJ databases">
        <title>Complete genome sequence of Paenibacillus donghaensis KCTC 13049T isolated from East Sea sediment, South Korea.</title>
        <authorList>
            <person name="Jung B.K."/>
            <person name="Hong S.-J."/>
            <person name="Shin J.-H."/>
        </authorList>
    </citation>
    <scope>NUCLEOTIDE SEQUENCE [LARGE SCALE GENOMIC DNA]</scope>
    <source>
        <strain evidence="1 2">KCTC 13049</strain>
    </source>
</reference>
<keyword evidence="2" id="KW-1185">Reference proteome</keyword>
<gene>
    <name evidence="1" type="ORF">B9T62_16060</name>
</gene>
<sequence length="211" mass="23100">MNGLPSLRILSGFAGFLSKLAVAHRRQSGPAFELLAEMGNIAVAQPVGNIIDRQAVVHQQQLGLADNQAGEILPRRHAINLPKHPVAVRRAVAQTCRNSLNPPASFTRNCSCAHRGLQQSFHRAGQRDCILSNAKLCAVGIRHLREHPAAQRSQQLQGSMKGNHAVPVRVQRIAENRRADNDIQRLADRPQLRGIAAEADRIRSQQGASQQ</sequence>
<dbReference type="Proteomes" id="UP000249890">
    <property type="component" value="Chromosome"/>
</dbReference>
<name>A0A2Z2KPJ1_9BACL</name>